<accession>A0A8X7T394</accession>
<keyword evidence="2" id="KW-1185">Reference proteome</keyword>
<evidence type="ECO:0000313" key="2">
    <source>
        <dbReference type="Proteomes" id="UP000078113"/>
    </source>
</evidence>
<gene>
    <name evidence="1" type="ORF">A4X09_0g5829</name>
</gene>
<name>A0A8X7T394_9BASI</name>
<sequence length="134" mass="13779">MCAQARTTHNLTARRGTTELGNAHVEAERKFQLHANCKVAHRNSYHCFPENIPVIILSQRGTEVVVFDSEGDSNEDAGLDQPASTIATAAPIATPAPSAPTVAPVPSVAPTVAQAPSIVASSVASASTAAPARA</sequence>
<reference evidence="1" key="2">
    <citation type="journal article" date="2019" name="IMA Fungus">
        <title>Genome sequencing and comparison of five Tilletia species to identify candidate genes for the detection of regulated species infecting wheat.</title>
        <authorList>
            <person name="Nguyen H.D.T."/>
            <person name="Sultana T."/>
            <person name="Kesanakurti P."/>
            <person name="Hambleton S."/>
        </authorList>
    </citation>
    <scope>NUCLEOTIDE SEQUENCE</scope>
    <source>
        <strain evidence="1">DAOMC 236422</strain>
    </source>
</reference>
<dbReference type="EMBL" id="LWDG02000324">
    <property type="protein sequence ID" value="KAE8266518.1"/>
    <property type="molecule type" value="Genomic_DNA"/>
</dbReference>
<comment type="caution">
    <text evidence="1">The sequence shown here is derived from an EMBL/GenBank/DDBJ whole genome shotgun (WGS) entry which is preliminary data.</text>
</comment>
<proteinExistence type="predicted"/>
<organism evidence="1 2">
    <name type="scientific">Tilletia walkeri</name>
    <dbReference type="NCBI Taxonomy" id="117179"/>
    <lineage>
        <taxon>Eukaryota</taxon>
        <taxon>Fungi</taxon>
        <taxon>Dikarya</taxon>
        <taxon>Basidiomycota</taxon>
        <taxon>Ustilaginomycotina</taxon>
        <taxon>Exobasidiomycetes</taxon>
        <taxon>Tilletiales</taxon>
        <taxon>Tilletiaceae</taxon>
        <taxon>Tilletia</taxon>
    </lineage>
</organism>
<evidence type="ECO:0000313" key="1">
    <source>
        <dbReference type="EMBL" id="KAE8266518.1"/>
    </source>
</evidence>
<dbReference type="AlphaFoldDB" id="A0A8X7T394"/>
<dbReference type="Proteomes" id="UP000078113">
    <property type="component" value="Unassembled WGS sequence"/>
</dbReference>
<reference evidence="1" key="1">
    <citation type="submission" date="2016-04" db="EMBL/GenBank/DDBJ databases">
        <authorList>
            <person name="Nguyen H.D."/>
            <person name="Samba Siva P."/>
            <person name="Cullis J."/>
            <person name="Levesque C.A."/>
            <person name="Hambleton S."/>
        </authorList>
    </citation>
    <scope>NUCLEOTIDE SEQUENCE</scope>
    <source>
        <strain evidence="1">DAOMC 236422</strain>
    </source>
</reference>
<protein>
    <submittedName>
        <fullName evidence="1">Uncharacterized protein</fullName>
    </submittedName>
</protein>